<keyword evidence="3" id="KW-1185">Reference proteome</keyword>
<accession>A0AAW1PKX3</accession>
<protein>
    <submittedName>
        <fullName evidence="2">Uncharacterized protein</fullName>
    </submittedName>
</protein>
<reference evidence="2 3" key="1">
    <citation type="journal article" date="2024" name="Nat. Commun.">
        <title>Phylogenomics reveals the evolutionary origins of lichenization in chlorophyte algae.</title>
        <authorList>
            <person name="Puginier C."/>
            <person name="Libourel C."/>
            <person name="Otte J."/>
            <person name="Skaloud P."/>
            <person name="Haon M."/>
            <person name="Grisel S."/>
            <person name="Petersen M."/>
            <person name="Berrin J.G."/>
            <person name="Delaux P.M."/>
            <person name="Dal Grande F."/>
            <person name="Keller J."/>
        </authorList>
    </citation>
    <scope>NUCLEOTIDE SEQUENCE [LARGE SCALE GENOMIC DNA]</scope>
    <source>
        <strain evidence="2 3">SAG 2043</strain>
    </source>
</reference>
<dbReference type="EMBL" id="JALJOR010000011">
    <property type="protein sequence ID" value="KAK9809090.1"/>
    <property type="molecule type" value="Genomic_DNA"/>
</dbReference>
<sequence>MSYESRAVSTRVTRLTGSDQPKDGTGQRSTLSRYLIHTARQAFASLDLGAVGRGEHYLNSHVPSGGRWLLVDAVHNRLTLLIHTWTSPKTVNTTVRTTAAFPTWQLEF</sequence>
<organism evidence="2 3">
    <name type="scientific">[Myrmecia] bisecta</name>
    <dbReference type="NCBI Taxonomy" id="41462"/>
    <lineage>
        <taxon>Eukaryota</taxon>
        <taxon>Viridiplantae</taxon>
        <taxon>Chlorophyta</taxon>
        <taxon>core chlorophytes</taxon>
        <taxon>Trebouxiophyceae</taxon>
        <taxon>Trebouxiales</taxon>
        <taxon>Trebouxiaceae</taxon>
        <taxon>Myrmecia</taxon>
    </lineage>
</organism>
<name>A0AAW1PKX3_9CHLO</name>
<evidence type="ECO:0000313" key="3">
    <source>
        <dbReference type="Proteomes" id="UP001489004"/>
    </source>
</evidence>
<proteinExistence type="predicted"/>
<evidence type="ECO:0000313" key="2">
    <source>
        <dbReference type="EMBL" id="KAK9809090.1"/>
    </source>
</evidence>
<gene>
    <name evidence="2" type="ORF">WJX72_009254</name>
</gene>
<dbReference type="AlphaFoldDB" id="A0AAW1PKX3"/>
<comment type="caution">
    <text evidence="2">The sequence shown here is derived from an EMBL/GenBank/DDBJ whole genome shotgun (WGS) entry which is preliminary data.</text>
</comment>
<evidence type="ECO:0000256" key="1">
    <source>
        <dbReference type="SAM" id="MobiDB-lite"/>
    </source>
</evidence>
<feature type="region of interest" description="Disordered" evidence="1">
    <location>
        <begin position="1"/>
        <end position="29"/>
    </location>
</feature>
<feature type="compositionally biased region" description="Polar residues" evidence="1">
    <location>
        <begin position="7"/>
        <end position="19"/>
    </location>
</feature>
<dbReference type="Proteomes" id="UP001489004">
    <property type="component" value="Unassembled WGS sequence"/>
</dbReference>